<dbReference type="OrthoDB" id="8012379at2"/>
<dbReference type="NCBIfam" id="TIGR00787">
    <property type="entry name" value="dctP"/>
    <property type="match status" value="1"/>
</dbReference>
<dbReference type="InterPro" id="IPR038404">
    <property type="entry name" value="TRAP_DctP_sf"/>
</dbReference>
<dbReference type="NCBIfam" id="NF037995">
    <property type="entry name" value="TRAP_S1"/>
    <property type="match status" value="1"/>
</dbReference>
<evidence type="ECO:0000256" key="4">
    <source>
        <dbReference type="ARBA" id="ARBA00022729"/>
    </source>
</evidence>
<dbReference type="CDD" id="cd13603">
    <property type="entry name" value="PBP2_TRAP_Siap_TeaA_like"/>
    <property type="match status" value="1"/>
</dbReference>
<dbReference type="Gene3D" id="3.40.190.170">
    <property type="entry name" value="Bacterial extracellular solute-binding protein, family 7"/>
    <property type="match status" value="1"/>
</dbReference>
<organism evidence="5 6">
    <name type="scientific">Siculibacillus lacustris</name>
    <dbReference type="NCBI Taxonomy" id="1549641"/>
    <lineage>
        <taxon>Bacteria</taxon>
        <taxon>Pseudomonadati</taxon>
        <taxon>Pseudomonadota</taxon>
        <taxon>Alphaproteobacteria</taxon>
        <taxon>Hyphomicrobiales</taxon>
        <taxon>Ancalomicrobiaceae</taxon>
        <taxon>Siculibacillus</taxon>
    </lineage>
</organism>
<dbReference type="Proteomes" id="UP000292781">
    <property type="component" value="Unassembled WGS sequence"/>
</dbReference>
<reference evidence="5 6" key="1">
    <citation type="submission" date="2019-02" db="EMBL/GenBank/DDBJ databases">
        <title>Siculibacillus lacustris gen. nov., sp. nov., a new rosette-forming bacterium isolated from a freshwater crater lake (Lake St. Ana, Romania).</title>
        <authorList>
            <person name="Felfoldi T."/>
            <person name="Marton Z."/>
            <person name="Szabo A."/>
            <person name="Mentes A."/>
            <person name="Boka K."/>
            <person name="Marialigeti K."/>
            <person name="Mathe I."/>
            <person name="Koncz M."/>
            <person name="Schumann P."/>
            <person name="Toth E."/>
        </authorList>
    </citation>
    <scope>NUCLEOTIDE SEQUENCE [LARGE SCALE GENOMIC DNA]</scope>
    <source>
        <strain evidence="5 6">SA-279</strain>
    </source>
</reference>
<dbReference type="PROSITE" id="PS51318">
    <property type="entry name" value="TAT"/>
    <property type="match status" value="1"/>
</dbReference>
<proteinExistence type="inferred from homology"/>
<evidence type="ECO:0000313" key="5">
    <source>
        <dbReference type="EMBL" id="TBW39445.1"/>
    </source>
</evidence>
<name>A0A4Q9VWG1_9HYPH</name>
<dbReference type="InterPro" id="IPR006311">
    <property type="entry name" value="TAT_signal"/>
</dbReference>
<dbReference type="PANTHER" id="PTHR33376">
    <property type="match status" value="1"/>
</dbReference>
<evidence type="ECO:0000256" key="1">
    <source>
        <dbReference type="ARBA" id="ARBA00004196"/>
    </source>
</evidence>
<dbReference type="InterPro" id="IPR018389">
    <property type="entry name" value="DctP_fam"/>
</dbReference>
<comment type="similarity">
    <text evidence="2">Belongs to the bacterial solute-binding protein 7 family.</text>
</comment>
<dbReference type="RefSeq" id="WP_131307268.1">
    <property type="nucleotide sequence ID" value="NZ_SJFN01000007.1"/>
</dbReference>
<dbReference type="AlphaFoldDB" id="A0A4Q9VWG1"/>
<dbReference type="GO" id="GO:0055085">
    <property type="term" value="P:transmembrane transport"/>
    <property type="evidence" value="ECO:0007669"/>
    <property type="project" value="InterPro"/>
</dbReference>
<dbReference type="PIRSF" id="PIRSF006470">
    <property type="entry name" value="DctB"/>
    <property type="match status" value="1"/>
</dbReference>
<keyword evidence="3" id="KW-0813">Transport</keyword>
<evidence type="ECO:0000313" key="6">
    <source>
        <dbReference type="Proteomes" id="UP000292781"/>
    </source>
</evidence>
<keyword evidence="4" id="KW-0732">Signal</keyword>
<dbReference type="GO" id="GO:0030288">
    <property type="term" value="C:outer membrane-bounded periplasmic space"/>
    <property type="evidence" value="ECO:0007669"/>
    <property type="project" value="InterPro"/>
</dbReference>
<dbReference type="EMBL" id="SJFN01000007">
    <property type="protein sequence ID" value="TBW39445.1"/>
    <property type="molecule type" value="Genomic_DNA"/>
</dbReference>
<dbReference type="InterPro" id="IPR004682">
    <property type="entry name" value="TRAP_DctP"/>
</dbReference>
<evidence type="ECO:0000256" key="2">
    <source>
        <dbReference type="ARBA" id="ARBA00009023"/>
    </source>
</evidence>
<evidence type="ECO:0000256" key="3">
    <source>
        <dbReference type="ARBA" id="ARBA00022448"/>
    </source>
</evidence>
<protein>
    <submittedName>
        <fullName evidence="5">TRAP transporter substrate-binding protein</fullName>
    </submittedName>
</protein>
<sequence>MIKSTTSSPVSGFGPSRRAVLVGLGAAGLSAPWISQARAAEFEWKFGHGFPASHPVHVHAAAAATTIREATGGRVKIDVFPNSQLGGDSDLLSQVRSGGVDFFSTGGLIFATVVPIAAISGTGFAFTDAGAVWTAMDGDLGAYIRTGFEKAGLHAFDRIWNNGFRQITTSSKPITGPQDLVNFKIRVPVSQVYISLFKALGASPTSINLAEVYTALQTRVVDGQENPLVVAESAKFYEVQKYCSLTNHVWDGSWIVMNAKTWRSAPDDVKAAVAKGFDDASLRQREAVTKTNKDLEESLKSKGVTFNATQPEPFREALRKAGFYADWKNRHGEEAWSLLEKSVGRLA</sequence>
<comment type="subcellular location">
    <subcellularLocation>
        <location evidence="1">Cell envelope</location>
    </subcellularLocation>
</comment>
<gene>
    <name evidence="5" type="ORF">EYW49_06120</name>
</gene>
<keyword evidence="6" id="KW-1185">Reference proteome</keyword>
<comment type="caution">
    <text evidence="5">The sequence shown here is derived from an EMBL/GenBank/DDBJ whole genome shotgun (WGS) entry which is preliminary data.</text>
</comment>
<dbReference type="Pfam" id="PF03480">
    <property type="entry name" value="DctP"/>
    <property type="match status" value="1"/>
</dbReference>
<accession>A0A4Q9VWG1</accession>
<dbReference type="PANTHER" id="PTHR33376:SF4">
    <property type="entry name" value="SIALIC ACID-BINDING PERIPLASMIC PROTEIN SIAP"/>
    <property type="match status" value="1"/>
</dbReference>